<feature type="transmembrane region" description="Helical" evidence="1">
    <location>
        <begin position="57"/>
        <end position="78"/>
    </location>
</feature>
<dbReference type="AlphaFoldDB" id="A0A7W5CGZ7"/>
<gene>
    <name evidence="2" type="ORF">FHS07_001187</name>
</gene>
<dbReference type="EMBL" id="JACHXY010000001">
    <property type="protein sequence ID" value="MBB3157503.1"/>
    <property type="molecule type" value="Genomic_DNA"/>
</dbReference>
<evidence type="ECO:0000313" key="2">
    <source>
        <dbReference type="EMBL" id="MBB3157503.1"/>
    </source>
</evidence>
<feature type="transmembrane region" description="Helical" evidence="1">
    <location>
        <begin position="25"/>
        <end position="45"/>
    </location>
</feature>
<evidence type="ECO:0000256" key="1">
    <source>
        <dbReference type="SAM" id="Phobius"/>
    </source>
</evidence>
<name>A0A7W5CGZ7_9MICO</name>
<reference evidence="2 3" key="1">
    <citation type="submission" date="2020-08" db="EMBL/GenBank/DDBJ databases">
        <title>Genomic Encyclopedia of Type Strains, Phase III (KMG-III): the genomes of soil and plant-associated and newly described type strains.</title>
        <authorList>
            <person name="Whitman W."/>
        </authorList>
    </citation>
    <scope>NUCLEOTIDE SEQUENCE [LARGE SCALE GENOMIC DNA]</scope>
    <source>
        <strain evidence="2 3">CECT 8356</strain>
    </source>
</reference>
<dbReference type="RefSeq" id="WP_183418908.1">
    <property type="nucleotide sequence ID" value="NZ_JACHXY010000001.1"/>
</dbReference>
<comment type="caution">
    <text evidence="2">The sequence shown here is derived from an EMBL/GenBank/DDBJ whole genome shotgun (WGS) entry which is preliminary data.</text>
</comment>
<dbReference type="Proteomes" id="UP000543579">
    <property type="component" value="Unassembled WGS sequence"/>
</dbReference>
<organism evidence="2 3">
    <name type="scientific">Microbacterium proteolyticum</name>
    <dbReference type="NCBI Taxonomy" id="1572644"/>
    <lineage>
        <taxon>Bacteria</taxon>
        <taxon>Bacillati</taxon>
        <taxon>Actinomycetota</taxon>
        <taxon>Actinomycetes</taxon>
        <taxon>Micrococcales</taxon>
        <taxon>Microbacteriaceae</taxon>
        <taxon>Microbacterium</taxon>
    </lineage>
</organism>
<keyword evidence="1" id="KW-0812">Transmembrane</keyword>
<sequence length="158" mass="16862">MSSEPAVRTASDRPVMSRFGRGHPVFPVLAVVLAGLVAIPTVTWIHESAHEDRNTTVGILAVVVLGIAGFGCVLRAVAHNREEITWVDHLGKLVAVAAFAYAFWDDLILVGHDVWGHGVDIFMAAALVALGAVAVLCVVTLPSARRRHRAPHADHDLG</sequence>
<proteinExistence type="predicted"/>
<feature type="transmembrane region" description="Helical" evidence="1">
    <location>
        <begin position="90"/>
        <end position="109"/>
    </location>
</feature>
<protein>
    <submittedName>
        <fullName evidence="2">Uncharacterized protein</fullName>
    </submittedName>
</protein>
<evidence type="ECO:0000313" key="3">
    <source>
        <dbReference type="Proteomes" id="UP000543579"/>
    </source>
</evidence>
<keyword evidence="1" id="KW-1133">Transmembrane helix</keyword>
<accession>A0A7W5CGZ7</accession>
<keyword evidence="1" id="KW-0472">Membrane</keyword>
<feature type="transmembrane region" description="Helical" evidence="1">
    <location>
        <begin position="121"/>
        <end position="141"/>
    </location>
</feature>